<feature type="compositionally biased region" description="Low complexity" evidence="1">
    <location>
        <begin position="196"/>
        <end position="207"/>
    </location>
</feature>
<accession>A0A2I4GZY2</accession>
<sequence length="258" mass="28170">MDKEKDEMPPRPSTSIPPTQESCGPGKSYYPPFIYTYAWGSQPPSGMPPFGPTMLYPPSSNAEESRQLQNIMLPPSGMPHFGPMMLYPPSSNVEESRQLQNIMLRPSIPPFGPTMIYPPSSNADESGRVQNIILPPSGMPPFGPTILYPPSSNVEELGQDQNIMLLPSMPPFGPTMRYPPSSNVEGSGQVQNIIQPPSMSYPPSSSSKELRRSGMTPQLASESSTMPFTSESEKILGSASHMTDQSCQKSKCITLLTR</sequence>
<reference evidence="3 4" key="1">
    <citation type="submission" date="2025-04" db="UniProtKB">
        <authorList>
            <consortium name="RefSeq"/>
        </authorList>
    </citation>
    <scope>IDENTIFICATION</scope>
    <source>
        <tissue evidence="3 4">Leaves</tissue>
    </source>
</reference>
<keyword evidence="2" id="KW-1185">Reference proteome</keyword>
<dbReference type="RefSeq" id="XP_018849470.2">
    <property type="nucleotide sequence ID" value="XM_018993925.2"/>
</dbReference>
<evidence type="ECO:0000313" key="2">
    <source>
        <dbReference type="Proteomes" id="UP000235220"/>
    </source>
</evidence>
<dbReference type="Proteomes" id="UP000235220">
    <property type="component" value="Chromosome 1"/>
</dbReference>
<feature type="region of interest" description="Disordered" evidence="1">
    <location>
        <begin position="181"/>
        <end position="246"/>
    </location>
</feature>
<gene>
    <name evidence="3 4" type="primary">LOC109012346</name>
</gene>
<protein>
    <submittedName>
        <fullName evidence="3 4">YLP motif-containing protein 1 isoform X1</fullName>
    </submittedName>
</protein>
<organism evidence="2 4">
    <name type="scientific">Juglans regia</name>
    <name type="common">English walnut</name>
    <dbReference type="NCBI Taxonomy" id="51240"/>
    <lineage>
        <taxon>Eukaryota</taxon>
        <taxon>Viridiplantae</taxon>
        <taxon>Streptophyta</taxon>
        <taxon>Embryophyta</taxon>
        <taxon>Tracheophyta</taxon>
        <taxon>Spermatophyta</taxon>
        <taxon>Magnoliopsida</taxon>
        <taxon>eudicotyledons</taxon>
        <taxon>Gunneridae</taxon>
        <taxon>Pentapetalae</taxon>
        <taxon>rosids</taxon>
        <taxon>fabids</taxon>
        <taxon>Fagales</taxon>
        <taxon>Juglandaceae</taxon>
        <taxon>Juglans</taxon>
    </lineage>
</organism>
<dbReference type="Gramene" id="Jr01_02600_p1">
    <property type="protein sequence ID" value="cds.Jr01_02600_p1"/>
    <property type="gene ID" value="Jr01_02600"/>
</dbReference>
<feature type="region of interest" description="Disordered" evidence="1">
    <location>
        <begin position="1"/>
        <end position="25"/>
    </location>
</feature>
<dbReference type="KEGG" id="jre:109012346"/>
<dbReference type="AlphaFoldDB" id="A0A2I4GZY2"/>
<evidence type="ECO:0000313" key="4">
    <source>
        <dbReference type="RefSeq" id="XP_018849471.2"/>
    </source>
</evidence>
<feature type="compositionally biased region" description="Polar residues" evidence="1">
    <location>
        <begin position="13"/>
        <end position="22"/>
    </location>
</feature>
<name>A0A2I4GZY2_JUGRE</name>
<evidence type="ECO:0000256" key="1">
    <source>
        <dbReference type="SAM" id="MobiDB-lite"/>
    </source>
</evidence>
<feature type="compositionally biased region" description="Polar residues" evidence="1">
    <location>
        <begin position="181"/>
        <end position="195"/>
    </location>
</feature>
<dbReference type="GeneID" id="109012346"/>
<feature type="compositionally biased region" description="Polar residues" evidence="1">
    <location>
        <begin position="215"/>
        <end position="230"/>
    </location>
</feature>
<proteinExistence type="predicted"/>
<evidence type="ECO:0000313" key="3">
    <source>
        <dbReference type="RefSeq" id="XP_018849470.2"/>
    </source>
</evidence>
<dbReference type="RefSeq" id="XP_018849471.2">
    <property type="nucleotide sequence ID" value="XM_018993926.2"/>
</dbReference>